<evidence type="ECO:0000313" key="9">
    <source>
        <dbReference type="Proteomes" id="UP000318431"/>
    </source>
</evidence>
<evidence type="ECO:0000259" key="6">
    <source>
        <dbReference type="Pfam" id="PF25973"/>
    </source>
</evidence>
<dbReference type="InterPro" id="IPR051909">
    <property type="entry name" value="MFP_Cation_Efflux"/>
</dbReference>
<comment type="similarity">
    <text evidence="1">Belongs to the membrane fusion protein (MFP) (TC 8.A.1) family.</text>
</comment>
<dbReference type="RefSeq" id="WP_145649047.1">
    <property type="nucleotide sequence ID" value="NZ_VLLB01000003.1"/>
</dbReference>
<dbReference type="Gene3D" id="2.40.30.170">
    <property type="match status" value="1"/>
</dbReference>
<dbReference type="NCBIfam" id="TIGR01730">
    <property type="entry name" value="RND_mfp"/>
    <property type="match status" value="1"/>
</dbReference>
<organism evidence="8 9">
    <name type="scientific">Pseudoduganella lurida</name>
    <dbReference type="NCBI Taxonomy" id="1036180"/>
    <lineage>
        <taxon>Bacteria</taxon>
        <taxon>Pseudomonadati</taxon>
        <taxon>Pseudomonadota</taxon>
        <taxon>Betaproteobacteria</taxon>
        <taxon>Burkholderiales</taxon>
        <taxon>Oxalobacteraceae</taxon>
        <taxon>Telluria group</taxon>
        <taxon>Pseudoduganella</taxon>
    </lineage>
</organism>
<dbReference type="Gene3D" id="2.40.420.20">
    <property type="match status" value="1"/>
</dbReference>
<keyword evidence="2" id="KW-0813">Transport</keyword>
<dbReference type="GO" id="GO:0046914">
    <property type="term" value="F:transition metal ion binding"/>
    <property type="evidence" value="ECO:0007669"/>
    <property type="project" value="TreeGrafter"/>
</dbReference>
<dbReference type="Gene3D" id="1.10.287.470">
    <property type="entry name" value="Helix hairpin bin"/>
    <property type="match status" value="1"/>
</dbReference>
<dbReference type="Pfam" id="PF25975">
    <property type="entry name" value="CzcB_C"/>
    <property type="match status" value="1"/>
</dbReference>
<feature type="domain" description="CusB-like beta-barrel" evidence="5">
    <location>
        <begin position="227"/>
        <end position="298"/>
    </location>
</feature>
<reference evidence="8 9" key="1">
    <citation type="journal article" date="2015" name="Stand. Genomic Sci.">
        <title>Genomic Encyclopedia of Bacterial and Archaeal Type Strains, Phase III: the genomes of soil and plant-associated and newly described type strains.</title>
        <authorList>
            <person name="Whitman W.B."/>
            <person name="Woyke T."/>
            <person name="Klenk H.P."/>
            <person name="Zhou Y."/>
            <person name="Lilburn T.G."/>
            <person name="Beck B.J."/>
            <person name="De Vos P."/>
            <person name="Vandamme P."/>
            <person name="Eisen J.A."/>
            <person name="Garrity G."/>
            <person name="Hugenholtz P."/>
            <person name="Kyrpides N.C."/>
        </authorList>
    </citation>
    <scope>NUCLEOTIDE SEQUENCE [LARGE SCALE GENOMIC DNA]</scope>
    <source>
        <strain evidence="8 9">CGMCC 1.10822</strain>
    </source>
</reference>
<dbReference type="GO" id="GO:0015679">
    <property type="term" value="P:plasma membrane copper ion transport"/>
    <property type="evidence" value="ECO:0007669"/>
    <property type="project" value="TreeGrafter"/>
</dbReference>
<dbReference type="InterPro" id="IPR006143">
    <property type="entry name" value="RND_pump_MFP"/>
</dbReference>
<evidence type="ECO:0000259" key="4">
    <source>
        <dbReference type="Pfam" id="PF25893"/>
    </source>
</evidence>
<keyword evidence="3" id="KW-1133">Transmembrane helix</keyword>
<dbReference type="AlphaFoldDB" id="A0A562RBI4"/>
<dbReference type="EMBL" id="VLLB01000003">
    <property type="protein sequence ID" value="TWI66421.1"/>
    <property type="molecule type" value="Genomic_DNA"/>
</dbReference>
<feature type="domain" description="CzcB-like barrel-sandwich hybrid" evidence="6">
    <location>
        <begin position="82"/>
        <end position="224"/>
    </location>
</feature>
<proteinExistence type="inferred from homology"/>
<keyword evidence="3" id="KW-0472">Membrane</keyword>
<dbReference type="InterPro" id="IPR058649">
    <property type="entry name" value="CzcB_C"/>
</dbReference>
<dbReference type="Pfam" id="PF25954">
    <property type="entry name" value="Beta-barrel_RND_2"/>
    <property type="match status" value="1"/>
</dbReference>
<accession>A0A562RBI4</accession>
<dbReference type="GO" id="GO:0016020">
    <property type="term" value="C:membrane"/>
    <property type="evidence" value="ECO:0007669"/>
    <property type="project" value="InterPro"/>
</dbReference>
<dbReference type="Pfam" id="PF25893">
    <property type="entry name" value="HH_CzcB"/>
    <property type="match status" value="1"/>
</dbReference>
<protein>
    <submittedName>
        <fullName evidence="8">Cobalt-zinc-cadmium efflux system membrane fusion protein</fullName>
    </submittedName>
</protein>
<gene>
    <name evidence="8" type="ORF">IP91_02235</name>
</gene>
<dbReference type="GO" id="GO:0060003">
    <property type="term" value="P:copper ion export"/>
    <property type="evidence" value="ECO:0007669"/>
    <property type="project" value="TreeGrafter"/>
</dbReference>
<evidence type="ECO:0000259" key="5">
    <source>
        <dbReference type="Pfam" id="PF25954"/>
    </source>
</evidence>
<dbReference type="PANTHER" id="PTHR30097">
    <property type="entry name" value="CATION EFFLUX SYSTEM PROTEIN CUSB"/>
    <property type="match status" value="1"/>
</dbReference>
<dbReference type="Gene3D" id="2.40.50.100">
    <property type="match status" value="1"/>
</dbReference>
<comment type="caution">
    <text evidence="8">The sequence shown here is derived from an EMBL/GenBank/DDBJ whole genome shotgun (WGS) entry which is preliminary data.</text>
</comment>
<sequence length="381" mass="39919">MKRHQLYVIAAIVALGLVLGVAIWLTSGHDAAPEAAATENHDHVPFDAARIRTAGITLATAGPAPLSVSMTLPGEIHANADRTAHVVPRVPGRVERVLADLGQRVRKGQLLAVVSSDELAERRSTLFAAQRRLDLARETVVREEKLWRERISPEQDVLQARAAHAEAQIAARNAQARLAVLGAGQTGRLDTYELRAPIDGTVLQKHIAVGEAVGNDTAIFTMSDLATVWAEVAASPADLNRLAVGTKATIRAPALGLSAEGAVVQVGAALGEQTRQATARIALSNTGGAWRPGLLVDAVVPAPPVAAAVAVRSDAIHTVEGRSVLFLPAQGGFTIRPVRTGRTDGKLTEVVAGLPAGTPYAAANSWLLKAELGKEGDEHGH</sequence>
<evidence type="ECO:0000256" key="2">
    <source>
        <dbReference type="ARBA" id="ARBA00022448"/>
    </source>
</evidence>
<evidence type="ECO:0000313" key="8">
    <source>
        <dbReference type="EMBL" id="TWI66421.1"/>
    </source>
</evidence>
<dbReference type="PANTHER" id="PTHR30097:SF4">
    <property type="entry name" value="SLR6042 PROTEIN"/>
    <property type="match status" value="1"/>
</dbReference>
<keyword evidence="3" id="KW-0812">Transmembrane</keyword>
<dbReference type="Pfam" id="PF25973">
    <property type="entry name" value="BSH_CzcB"/>
    <property type="match status" value="1"/>
</dbReference>
<dbReference type="InterPro" id="IPR058647">
    <property type="entry name" value="BSH_CzcB-like"/>
</dbReference>
<name>A0A562RBI4_9BURK</name>
<feature type="domain" description="CzcB-like alpha-helical hairpin" evidence="4">
    <location>
        <begin position="122"/>
        <end position="179"/>
    </location>
</feature>
<evidence type="ECO:0000256" key="3">
    <source>
        <dbReference type="SAM" id="Phobius"/>
    </source>
</evidence>
<feature type="domain" description="CzcB-like C-terminal circularly permuted SH3-like" evidence="7">
    <location>
        <begin position="309"/>
        <end position="369"/>
    </location>
</feature>
<dbReference type="SUPFAM" id="SSF111369">
    <property type="entry name" value="HlyD-like secretion proteins"/>
    <property type="match status" value="1"/>
</dbReference>
<evidence type="ECO:0000256" key="1">
    <source>
        <dbReference type="ARBA" id="ARBA00009477"/>
    </source>
</evidence>
<evidence type="ECO:0000259" key="7">
    <source>
        <dbReference type="Pfam" id="PF25975"/>
    </source>
</evidence>
<dbReference type="InterPro" id="IPR058648">
    <property type="entry name" value="HH_CzcB-like"/>
</dbReference>
<dbReference type="GO" id="GO:0022857">
    <property type="term" value="F:transmembrane transporter activity"/>
    <property type="evidence" value="ECO:0007669"/>
    <property type="project" value="InterPro"/>
</dbReference>
<dbReference type="Proteomes" id="UP000318431">
    <property type="component" value="Unassembled WGS sequence"/>
</dbReference>
<dbReference type="OrthoDB" id="9768185at2"/>
<dbReference type="GO" id="GO:0030288">
    <property type="term" value="C:outer membrane-bounded periplasmic space"/>
    <property type="evidence" value="ECO:0007669"/>
    <property type="project" value="TreeGrafter"/>
</dbReference>
<keyword evidence="9" id="KW-1185">Reference proteome</keyword>
<feature type="transmembrane region" description="Helical" evidence="3">
    <location>
        <begin position="7"/>
        <end position="25"/>
    </location>
</feature>
<dbReference type="InterPro" id="IPR058792">
    <property type="entry name" value="Beta-barrel_RND_2"/>
</dbReference>